<dbReference type="GO" id="GO:0006629">
    <property type="term" value="P:lipid metabolic process"/>
    <property type="evidence" value="ECO:0007669"/>
    <property type="project" value="InterPro"/>
</dbReference>
<sequence length="434" mass="49812">MATTTETETQPPVESEYGVLLDTFGNRFEVPQYTIKEFRDAIPPECFKRSTLRGMSYVARDLALLACTFYVFNIFVQPEYIPYQFLRFILWNVYGFLNGLFGTGIWVLAHECGHQAFSPSKLVNDTVGFVLHSALLVPYFSWKISHGKHHKSTAHMERDMVFVPRDRKEFADKLKINIFQLSEATEDAPLRTLLYVIGRQIVGWPIYLLTNDTGHDVHNTSGEKRRRQKQNGLFTGVSHFNPESPIFSPHEFKLIVLSDLGLILAGLALYTIGNRYGWANLAVWYFLPYLWVNHWLVGITYLQHTDPSLPHYYGSAWTFTRGAAATVDRDFGFIGRHLLHGIMETHVLHHYVSTIPFYNADQATEAIKGVMGRHYQSAKIEGLFDFVRTIYRNVRSCEWVEQSSGAQGEGKDIVFFRNRNGLGVKPLNLHFKTE</sequence>
<feature type="transmembrane region" description="Helical" evidence="1">
    <location>
        <begin position="284"/>
        <end position="302"/>
    </location>
</feature>
<comment type="caution">
    <text evidence="3">The sequence shown here is derived from an EMBL/GenBank/DDBJ whole genome shotgun (WGS) entry which is preliminary data.</text>
</comment>
<dbReference type="Proteomes" id="UP000664169">
    <property type="component" value="Unassembled WGS sequence"/>
</dbReference>
<protein>
    <recommendedName>
        <fullName evidence="2">Fatty acid desaturase domain-containing protein</fullName>
    </recommendedName>
</protein>
<dbReference type="OrthoDB" id="1461976at2759"/>
<feature type="transmembrane region" description="Helical" evidence="1">
    <location>
        <begin position="88"/>
        <end position="110"/>
    </location>
</feature>
<proteinExistence type="predicted"/>
<organism evidence="3 4">
    <name type="scientific">Gomphillus americanus</name>
    <dbReference type="NCBI Taxonomy" id="1940652"/>
    <lineage>
        <taxon>Eukaryota</taxon>
        <taxon>Fungi</taxon>
        <taxon>Dikarya</taxon>
        <taxon>Ascomycota</taxon>
        <taxon>Pezizomycotina</taxon>
        <taxon>Lecanoromycetes</taxon>
        <taxon>OSLEUM clade</taxon>
        <taxon>Ostropomycetidae</taxon>
        <taxon>Ostropales</taxon>
        <taxon>Graphidaceae</taxon>
        <taxon>Gomphilloideae</taxon>
        <taxon>Gomphillus</taxon>
    </lineage>
</organism>
<evidence type="ECO:0000256" key="1">
    <source>
        <dbReference type="SAM" id="Phobius"/>
    </source>
</evidence>
<dbReference type="Pfam" id="PF00487">
    <property type="entry name" value="FA_desaturase"/>
    <property type="match status" value="1"/>
</dbReference>
<feature type="domain" description="Fatty acid desaturase" evidence="2">
    <location>
        <begin position="91"/>
        <end position="376"/>
    </location>
</feature>
<feature type="transmembrane region" description="Helical" evidence="1">
    <location>
        <begin position="254"/>
        <end position="272"/>
    </location>
</feature>
<dbReference type="PANTHER" id="PTHR32100">
    <property type="entry name" value="OMEGA-6 FATTY ACID DESATURASE, CHLOROPLASTIC"/>
    <property type="match status" value="1"/>
</dbReference>
<dbReference type="AlphaFoldDB" id="A0A8H3FFB2"/>
<accession>A0A8H3FFB2</accession>
<name>A0A8H3FFB2_9LECA</name>
<reference evidence="3" key="1">
    <citation type="submission" date="2021-03" db="EMBL/GenBank/DDBJ databases">
        <authorList>
            <person name="Tagirdzhanova G."/>
        </authorList>
    </citation>
    <scope>NUCLEOTIDE SEQUENCE</scope>
</reference>
<evidence type="ECO:0000313" key="4">
    <source>
        <dbReference type="Proteomes" id="UP000664169"/>
    </source>
</evidence>
<dbReference type="GO" id="GO:0016491">
    <property type="term" value="F:oxidoreductase activity"/>
    <property type="evidence" value="ECO:0007669"/>
    <property type="project" value="InterPro"/>
</dbReference>
<keyword evidence="1" id="KW-1133">Transmembrane helix</keyword>
<keyword evidence="1" id="KW-0812">Transmembrane</keyword>
<feature type="transmembrane region" description="Helical" evidence="1">
    <location>
        <begin position="57"/>
        <end position="76"/>
    </location>
</feature>
<keyword evidence="4" id="KW-1185">Reference proteome</keyword>
<dbReference type="EMBL" id="CAJPDQ010000021">
    <property type="protein sequence ID" value="CAF9924177.1"/>
    <property type="molecule type" value="Genomic_DNA"/>
</dbReference>
<dbReference type="InterPro" id="IPR012171">
    <property type="entry name" value="Fatty_acid_desaturase"/>
</dbReference>
<gene>
    <name evidence="3" type="ORF">GOMPHAMPRED_003541</name>
</gene>
<evidence type="ECO:0000259" key="2">
    <source>
        <dbReference type="Pfam" id="PF00487"/>
    </source>
</evidence>
<dbReference type="CDD" id="cd03507">
    <property type="entry name" value="Delta12-FADS-like"/>
    <property type="match status" value="1"/>
</dbReference>
<evidence type="ECO:0000313" key="3">
    <source>
        <dbReference type="EMBL" id="CAF9924177.1"/>
    </source>
</evidence>
<keyword evidence="1" id="KW-0472">Membrane</keyword>
<dbReference type="InterPro" id="IPR005804">
    <property type="entry name" value="FA_desaturase_dom"/>
</dbReference>